<dbReference type="HOGENOM" id="CLU_118740_0_0_1"/>
<evidence type="ECO:0000313" key="2">
    <source>
        <dbReference type="EMBL" id="EGT38386.1"/>
    </source>
</evidence>
<feature type="region of interest" description="Disordered" evidence="1">
    <location>
        <begin position="68"/>
        <end position="116"/>
    </location>
</feature>
<dbReference type="Proteomes" id="UP000008068">
    <property type="component" value="Unassembled WGS sequence"/>
</dbReference>
<protein>
    <submittedName>
        <fullName evidence="2">Uncharacterized protein</fullName>
    </submittedName>
</protein>
<dbReference type="AlphaFoldDB" id="G0NVG8"/>
<organism evidence="3">
    <name type="scientific">Caenorhabditis brenneri</name>
    <name type="common">Nematode worm</name>
    <dbReference type="NCBI Taxonomy" id="135651"/>
    <lineage>
        <taxon>Eukaryota</taxon>
        <taxon>Metazoa</taxon>
        <taxon>Ecdysozoa</taxon>
        <taxon>Nematoda</taxon>
        <taxon>Chromadorea</taxon>
        <taxon>Rhabditida</taxon>
        <taxon>Rhabditina</taxon>
        <taxon>Rhabditomorpha</taxon>
        <taxon>Rhabditoidea</taxon>
        <taxon>Rhabditidae</taxon>
        <taxon>Peloderinae</taxon>
        <taxon>Caenorhabditis</taxon>
    </lineage>
</organism>
<sequence>MAGPSANNYNHRHCVKTRKPSSVVEVNLFKYNQACIAIMRIHQKERPASDEEHMKVVQEECKRFGVNLSARSRSPARSSSPLSSGYESGSSGCSSPSSSSSGSSVPSSGSSSRSVTPPASQVALSFGIINVDLAIVSSARNAPATAARVAKRRLDGDAFEIVLDTVEPVVKRTKIFTKEELKKQCDIVAEFREKVIGSL</sequence>
<dbReference type="eggNOG" id="ENOG502TJ7X">
    <property type="taxonomic scope" value="Eukaryota"/>
</dbReference>
<gene>
    <name evidence="2" type="ORF">CAEBREN_09225</name>
</gene>
<reference evidence="3" key="1">
    <citation type="submission" date="2011-07" db="EMBL/GenBank/DDBJ databases">
        <authorList>
            <consortium name="Caenorhabditis brenneri Sequencing and Analysis Consortium"/>
            <person name="Wilson R.K."/>
        </authorList>
    </citation>
    <scope>NUCLEOTIDE SEQUENCE [LARGE SCALE GENOMIC DNA]</scope>
    <source>
        <strain evidence="3">PB2801</strain>
    </source>
</reference>
<evidence type="ECO:0000313" key="3">
    <source>
        <dbReference type="Proteomes" id="UP000008068"/>
    </source>
</evidence>
<dbReference type="EMBL" id="GL379956">
    <property type="protein sequence ID" value="EGT38386.1"/>
    <property type="molecule type" value="Genomic_DNA"/>
</dbReference>
<dbReference type="InParanoid" id="G0NVG8"/>
<proteinExistence type="predicted"/>
<accession>G0NVG8</accession>
<evidence type="ECO:0000256" key="1">
    <source>
        <dbReference type="SAM" id="MobiDB-lite"/>
    </source>
</evidence>
<dbReference type="OrthoDB" id="5893049at2759"/>
<keyword evidence="3" id="KW-1185">Reference proteome</keyword>
<name>G0NVG8_CAEBE</name>